<reference evidence="2" key="1">
    <citation type="submission" date="2014-12" db="EMBL/GenBank/DDBJ databases">
        <title>Insight into the proteome of Arion vulgaris.</title>
        <authorList>
            <person name="Aradska J."/>
            <person name="Bulat T."/>
            <person name="Smidak R."/>
            <person name="Sarate P."/>
            <person name="Gangsoo J."/>
            <person name="Sialana F."/>
            <person name="Bilban M."/>
            <person name="Lubec G."/>
        </authorList>
    </citation>
    <scope>NUCLEOTIDE SEQUENCE</scope>
    <source>
        <tissue evidence="2">Skin</tissue>
    </source>
</reference>
<feature type="compositionally biased region" description="Polar residues" evidence="1">
    <location>
        <begin position="32"/>
        <end position="66"/>
    </location>
</feature>
<protein>
    <submittedName>
        <fullName evidence="2">Uncharacterized protein</fullName>
    </submittedName>
</protein>
<dbReference type="EMBL" id="HACG01033718">
    <property type="protein sequence ID" value="CEK80583.1"/>
    <property type="molecule type" value="Transcribed_RNA"/>
</dbReference>
<evidence type="ECO:0000256" key="1">
    <source>
        <dbReference type="SAM" id="MobiDB-lite"/>
    </source>
</evidence>
<feature type="non-terminal residue" evidence="2">
    <location>
        <position position="1"/>
    </location>
</feature>
<feature type="compositionally biased region" description="Basic and acidic residues" evidence="1">
    <location>
        <begin position="112"/>
        <end position="135"/>
    </location>
</feature>
<name>A0A0B7AIG4_9EUPU</name>
<dbReference type="AlphaFoldDB" id="A0A0B7AIG4"/>
<organism evidence="2">
    <name type="scientific">Arion vulgaris</name>
    <dbReference type="NCBI Taxonomy" id="1028688"/>
    <lineage>
        <taxon>Eukaryota</taxon>
        <taxon>Metazoa</taxon>
        <taxon>Spiralia</taxon>
        <taxon>Lophotrochozoa</taxon>
        <taxon>Mollusca</taxon>
        <taxon>Gastropoda</taxon>
        <taxon>Heterobranchia</taxon>
        <taxon>Euthyneura</taxon>
        <taxon>Panpulmonata</taxon>
        <taxon>Eupulmonata</taxon>
        <taxon>Stylommatophora</taxon>
        <taxon>Helicina</taxon>
        <taxon>Arionoidea</taxon>
        <taxon>Arionidae</taxon>
        <taxon>Arion</taxon>
    </lineage>
</organism>
<gene>
    <name evidence="2" type="primary">ORF121675</name>
</gene>
<evidence type="ECO:0000313" key="2">
    <source>
        <dbReference type="EMBL" id="CEK80583.1"/>
    </source>
</evidence>
<feature type="compositionally biased region" description="Basic and acidic residues" evidence="1">
    <location>
        <begin position="14"/>
        <end position="26"/>
    </location>
</feature>
<sequence length="135" mass="15056">TQTRAQMNTEECIEEKSSATPNKDEVPILTRTRAQLENENPTDNKSGAETNKGSIFSKTTSENDATFDNDKIPLVPDVIVTKTRTRAQKKPVSCEIATELPLSTRTRTRAHIQNEDRIEEKSDTGPNKEKVPIST</sequence>
<accession>A0A0B7AIG4</accession>
<feature type="region of interest" description="Disordered" evidence="1">
    <location>
        <begin position="1"/>
        <end position="70"/>
    </location>
</feature>
<feature type="non-terminal residue" evidence="2">
    <location>
        <position position="135"/>
    </location>
</feature>
<proteinExistence type="predicted"/>
<feature type="region of interest" description="Disordered" evidence="1">
    <location>
        <begin position="105"/>
        <end position="135"/>
    </location>
</feature>